<organism evidence="3 4">
    <name type="scientific">Allorhodopirellula solitaria</name>
    <dbReference type="NCBI Taxonomy" id="2527987"/>
    <lineage>
        <taxon>Bacteria</taxon>
        <taxon>Pseudomonadati</taxon>
        <taxon>Planctomycetota</taxon>
        <taxon>Planctomycetia</taxon>
        <taxon>Pirellulales</taxon>
        <taxon>Pirellulaceae</taxon>
        <taxon>Allorhodopirellula</taxon>
    </lineage>
</organism>
<dbReference type="EMBL" id="SJPK01000005">
    <property type="protein sequence ID" value="TWT66396.1"/>
    <property type="molecule type" value="Genomic_DNA"/>
</dbReference>
<feature type="chain" id="PRO_5023027325" description="BON domain protein" evidence="2">
    <location>
        <begin position="31"/>
        <end position="230"/>
    </location>
</feature>
<evidence type="ECO:0000313" key="4">
    <source>
        <dbReference type="Proteomes" id="UP000318053"/>
    </source>
</evidence>
<sequence length="230" mass="23621" precursor="true">MPISKSNAWYKWVPASMLVLSLIVCSSAHAQQAQDQGQGQGQQAGETSLNPDEAFASGVQRSGAVGSRTATVGASETSEAAGAAGGATGRAGGGFGGGFGGGGFGAALNNMFNNTNASSSSTPPIRTRLRSAVTLPPRSMQSQVSQEIAVNSRLHRASTLGPQPNIPSYNGGVGEAVTSRPFYGVNVQMQGRTAIMQGTVDDPADRRMSELLMRLEPGVSQVQNRISVAP</sequence>
<evidence type="ECO:0000313" key="3">
    <source>
        <dbReference type="EMBL" id="TWT66396.1"/>
    </source>
</evidence>
<gene>
    <name evidence="3" type="ORF">CA85_24900</name>
</gene>
<comment type="caution">
    <text evidence="3">The sequence shown here is derived from an EMBL/GenBank/DDBJ whole genome shotgun (WGS) entry which is preliminary data.</text>
</comment>
<evidence type="ECO:0000256" key="1">
    <source>
        <dbReference type="SAM" id="MobiDB-lite"/>
    </source>
</evidence>
<feature type="compositionally biased region" description="Polar residues" evidence="1">
    <location>
        <begin position="68"/>
        <end position="78"/>
    </location>
</feature>
<dbReference type="RefSeq" id="WP_186774885.1">
    <property type="nucleotide sequence ID" value="NZ_SJPK01000005.1"/>
</dbReference>
<proteinExistence type="predicted"/>
<dbReference type="Proteomes" id="UP000318053">
    <property type="component" value="Unassembled WGS sequence"/>
</dbReference>
<evidence type="ECO:0008006" key="5">
    <source>
        <dbReference type="Google" id="ProtNLM"/>
    </source>
</evidence>
<dbReference type="AlphaFoldDB" id="A0A5C5XT15"/>
<evidence type="ECO:0000256" key="2">
    <source>
        <dbReference type="SAM" id="SignalP"/>
    </source>
</evidence>
<name>A0A5C5XT15_9BACT</name>
<accession>A0A5C5XT15</accession>
<reference evidence="3 4" key="1">
    <citation type="submission" date="2019-02" db="EMBL/GenBank/DDBJ databases">
        <title>Deep-cultivation of Planctomycetes and their phenomic and genomic characterization uncovers novel biology.</title>
        <authorList>
            <person name="Wiegand S."/>
            <person name="Jogler M."/>
            <person name="Boedeker C."/>
            <person name="Pinto D."/>
            <person name="Vollmers J."/>
            <person name="Rivas-Marin E."/>
            <person name="Kohn T."/>
            <person name="Peeters S.H."/>
            <person name="Heuer A."/>
            <person name="Rast P."/>
            <person name="Oberbeckmann S."/>
            <person name="Bunk B."/>
            <person name="Jeske O."/>
            <person name="Meyerdierks A."/>
            <person name="Storesund J.E."/>
            <person name="Kallscheuer N."/>
            <person name="Luecker S."/>
            <person name="Lage O.M."/>
            <person name="Pohl T."/>
            <person name="Merkel B.J."/>
            <person name="Hornburger P."/>
            <person name="Mueller R.-W."/>
            <person name="Bruemmer F."/>
            <person name="Labrenz M."/>
            <person name="Spormann A.M."/>
            <person name="Op Den Camp H."/>
            <person name="Overmann J."/>
            <person name="Amann R."/>
            <person name="Jetten M.S.M."/>
            <person name="Mascher T."/>
            <person name="Medema M.H."/>
            <person name="Devos D.P."/>
            <person name="Kaster A.-K."/>
            <person name="Ovreas L."/>
            <person name="Rohde M."/>
            <person name="Galperin M.Y."/>
            <person name="Jogler C."/>
        </authorList>
    </citation>
    <scope>NUCLEOTIDE SEQUENCE [LARGE SCALE GENOMIC DNA]</scope>
    <source>
        <strain evidence="3 4">CA85</strain>
    </source>
</reference>
<keyword evidence="4" id="KW-1185">Reference proteome</keyword>
<keyword evidence="2" id="KW-0732">Signal</keyword>
<protein>
    <recommendedName>
        <fullName evidence="5">BON domain protein</fullName>
    </recommendedName>
</protein>
<feature type="signal peptide" evidence="2">
    <location>
        <begin position="1"/>
        <end position="30"/>
    </location>
</feature>
<feature type="region of interest" description="Disordered" evidence="1">
    <location>
        <begin position="58"/>
        <end position="87"/>
    </location>
</feature>